<organism evidence="5 6">
    <name type="scientific">Psylliodes chrysocephalus</name>
    <dbReference type="NCBI Taxonomy" id="3402493"/>
    <lineage>
        <taxon>Eukaryota</taxon>
        <taxon>Metazoa</taxon>
        <taxon>Ecdysozoa</taxon>
        <taxon>Arthropoda</taxon>
        <taxon>Hexapoda</taxon>
        <taxon>Insecta</taxon>
        <taxon>Pterygota</taxon>
        <taxon>Neoptera</taxon>
        <taxon>Endopterygota</taxon>
        <taxon>Coleoptera</taxon>
        <taxon>Polyphaga</taxon>
        <taxon>Cucujiformia</taxon>
        <taxon>Chrysomeloidea</taxon>
        <taxon>Chrysomelidae</taxon>
        <taxon>Galerucinae</taxon>
        <taxon>Alticini</taxon>
        <taxon>Psylliodes</taxon>
    </lineage>
</organism>
<dbReference type="PANTHER" id="PTHR11686">
    <property type="entry name" value="GAMMA GLUTAMYL TRANSPEPTIDASE"/>
    <property type="match status" value="1"/>
</dbReference>
<dbReference type="InterPro" id="IPR043138">
    <property type="entry name" value="GGT_lsub"/>
</dbReference>
<feature type="binding site" evidence="3">
    <location>
        <begin position="394"/>
        <end position="396"/>
    </location>
    <ligand>
        <name>L-glutamate</name>
        <dbReference type="ChEBI" id="CHEBI:29985"/>
    </ligand>
</feature>
<evidence type="ECO:0000256" key="2">
    <source>
        <dbReference type="PIRSR" id="PIRSR600101-1"/>
    </source>
</evidence>
<name>A0A9P0D4E6_9CUCU</name>
<keyword evidence="1" id="KW-0800">Toxin</keyword>
<keyword evidence="1" id="KW-1202">Platelet aggregation activating toxin</keyword>
<dbReference type="Gene3D" id="1.10.246.130">
    <property type="match status" value="1"/>
</dbReference>
<keyword evidence="4" id="KW-0812">Transmembrane</keyword>
<dbReference type="Gene3D" id="3.60.20.40">
    <property type="match status" value="1"/>
</dbReference>
<reference evidence="5" key="1">
    <citation type="submission" date="2022-01" db="EMBL/GenBank/DDBJ databases">
        <authorList>
            <person name="King R."/>
        </authorList>
    </citation>
    <scope>NUCLEOTIDE SEQUENCE</scope>
</reference>
<dbReference type="InterPro" id="IPR000101">
    <property type="entry name" value="GGT_peptidase"/>
</dbReference>
<dbReference type="InterPro" id="IPR043137">
    <property type="entry name" value="GGT_ssub_C"/>
</dbReference>
<dbReference type="OrthoDB" id="1081007at2759"/>
<evidence type="ECO:0000256" key="4">
    <source>
        <dbReference type="SAM" id="Phobius"/>
    </source>
</evidence>
<feature type="binding site" evidence="3">
    <location>
        <position position="129"/>
    </location>
    <ligand>
        <name>L-glutamate</name>
        <dbReference type="ChEBI" id="CHEBI:29985"/>
    </ligand>
</feature>
<feature type="binding site" evidence="3">
    <location>
        <begin position="446"/>
        <end position="447"/>
    </location>
    <ligand>
        <name>L-glutamate</name>
        <dbReference type="ChEBI" id="CHEBI:29985"/>
    </ligand>
</feature>
<accession>A0A9P0D4E6</accession>
<dbReference type="Proteomes" id="UP001153636">
    <property type="component" value="Chromosome 8"/>
</dbReference>
<evidence type="ECO:0000313" key="5">
    <source>
        <dbReference type="EMBL" id="CAH1114062.1"/>
    </source>
</evidence>
<feature type="binding site" evidence="3">
    <location>
        <position position="469"/>
    </location>
    <ligand>
        <name>L-glutamate</name>
        <dbReference type="ChEBI" id="CHEBI:29985"/>
    </ligand>
</feature>
<evidence type="ECO:0000313" key="6">
    <source>
        <dbReference type="Proteomes" id="UP001153636"/>
    </source>
</evidence>
<keyword evidence="1" id="KW-1199">Hemostasis impairing toxin</keyword>
<feature type="transmembrane region" description="Helical" evidence="4">
    <location>
        <begin position="7"/>
        <end position="33"/>
    </location>
</feature>
<keyword evidence="4" id="KW-0472">Membrane</keyword>
<feature type="binding site" evidence="3">
    <location>
        <position position="418"/>
    </location>
    <ligand>
        <name>L-glutamate</name>
        <dbReference type="ChEBI" id="CHEBI:29985"/>
    </ligand>
</feature>
<dbReference type="InterPro" id="IPR029055">
    <property type="entry name" value="Ntn_hydrolases_N"/>
</dbReference>
<dbReference type="EMBL" id="OV651820">
    <property type="protein sequence ID" value="CAH1114062.1"/>
    <property type="molecule type" value="Genomic_DNA"/>
</dbReference>
<dbReference type="GO" id="GO:0005886">
    <property type="term" value="C:plasma membrane"/>
    <property type="evidence" value="ECO:0007669"/>
    <property type="project" value="TreeGrafter"/>
</dbReference>
<dbReference type="GO" id="GO:0006751">
    <property type="term" value="P:glutathione catabolic process"/>
    <property type="evidence" value="ECO:0007669"/>
    <property type="project" value="InterPro"/>
</dbReference>
<dbReference type="AlphaFoldDB" id="A0A9P0D4E6"/>
<keyword evidence="4" id="KW-1133">Transmembrane helix</keyword>
<sequence length="563" mass="62409">MLNINYISIWILSIFTNKYFFMTSAILVIAFMLSTENESRHSPPDPSKPLPPSSSRIQYFKKAAISSDAGGCAQIGRDILQKNGSAVDAAIAAMICNSVLNMQSAGLGGGFFMTIFRKSEDKVYCLNARETAPLHASEDLYRYSQSGTKNGSLAVGVPGEIKGYKIAHERFGKLPWKDLVQPVIDICDNGYIMSRHQYWSMSRRKLEEDNNFRILSINGPEDFYTGSSSKMFLEDIEDIGGIITEEDLIQYRAEWLEPIHITLKNGDHFYSFPPPGCGAITALILNVLEGYNFTRRDLYESDIASTYHRILEAFKFGLAQRAALGDPNFVDIKKIVEQITSKEFATDIRLKINLDKTNSSTNYYGAKYFSNEDYGTAHLSILDGNGDAVAATSTINIYFGSGLSSKRTGIVLNSAMDDFAYSDIINYFGIPVSEANKMKPGKRPLSSMSPSILVDKNGNVKTVIGAAGGPKIITAIALTLARVLWFGDNLKEAIDAARVHHQLFPMEAHYEYGLLKDIVNKLKSMGHKLERKSDSIVYALHRDENNIMGIVDQRKDGGGVYGI</sequence>
<feature type="active site" description="Nucleophile" evidence="2">
    <location>
        <position position="376"/>
    </location>
</feature>
<dbReference type="FunFam" id="1.10.246.130:FF:000001">
    <property type="entry name" value="Gamma-glutamyltransferase 5 isoform 1"/>
    <property type="match status" value="1"/>
</dbReference>
<evidence type="ECO:0000256" key="3">
    <source>
        <dbReference type="PIRSR" id="PIRSR600101-2"/>
    </source>
</evidence>
<dbReference type="PRINTS" id="PR01210">
    <property type="entry name" value="GGTRANSPTASE"/>
</dbReference>
<dbReference type="FunFam" id="3.60.20.40:FF:000001">
    <property type="entry name" value="Gamma-glutamyltranspeptidase 1"/>
    <property type="match status" value="1"/>
</dbReference>
<dbReference type="PANTHER" id="PTHR11686:SF9">
    <property type="entry name" value="RE13973P"/>
    <property type="match status" value="1"/>
</dbReference>
<keyword evidence="6" id="KW-1185">Reference proteome</keyword>
<evidence type="ECO:0000256" key="1">
    <source>
        <dbReference type="ARBA" id="ARBA00084097"/>
    </source>
</evidence>
<dbReference type="Pfam" id="PF01019">
    <property type="entry name" value="G_glu_transpept"/>
    <property type="match status" value="2"/>
</dbReference>
<proteinExistence type="predicted"/>
<dbReference type="GO" id="GO:0036374">
    <property type="term" value="F:glutathione hydrolase activity"/>
    <property type="evidence" value="ECO:0007669"/>
    <property type="project" value="InterPro"/>
</dbReference>
<gene>
    <name evidence="5" type="ORF">PSYICH_LOCUS14498</name>
</gene>
<dbReference type="SUPFAM" id="SSF56235">
    <property type="entry name" value="N-terminal nucleophile aminohydrolases (Ntn hydrolases)"/>
    <property type="match status" value="1"/>
</dbReference>
<protein>
    <submittedName>
        <fullName evidence="5">Uncharacterized protein</fullName>
    </submittedName>
</protein>